<feature type="compositionally biased region" description="Low complexity" evidence="2">
    <location>
        <begin position="30"/>
        <end position="61"/>
    </location>
</feature>
<keyword evidence="1" id="KW-0175">Coiled coil</keyword>
<gene>
    <name evidence="3" type="ORF">Poly59_61420</name>
</gene>
<evidence type="ECO:0000256" key="2">
    <source>
        <dbReference type="SAM" id="MobiDB-lite"/>
    </source>
</evidence>
<name>A0A5C6E6L6_9BACT</name>
<sequence length="345" mass="37265">MKILAILAALFMICIVLCCGIGAFLGPTPSTSPSTSSTAATSPTTTASSSPNAGTGSSSNSEVDRLFAAQQKEYETQHQAWKNANDARSDAELELARIEKEVALLAKEKPTPPAFESREWATVVGNYKTEAVLVDTDNSTATLRKPDGKPVTVPKDKLIAESRIYIDKAFSQLSEYKKQFADWAERSTKLEAKRDAEDQRIVSANKPEPQPPSREAIAAEVAEMNAKKREEQMAAKAEADRRAAAIAAAKAEEELDVNGLVLMRKTVSGSTGDFGGSITGVVVNRRSRKLNYAQITFNLYDESGAQVGSAMANINGLEPGGKWKFDANSFGKDFSTYKFSELTGF</sequence>
<dbReference type="InterPro" id="IPR047676">
    <property type="entry name" value="FxLYD_dom"/>
</dbReference>
<evidence type="ECO:0008006" key="5">
    <source>
        <dbReference type="Google" id="ProtNLM"/>
    </source>
</evidence>
<keyword evidence="4" id="KW-1185">Reference proteome</keyword>
<dbReference type="Gene3D" id="2.30.30.700">
    <property type="entry name" value="SLA1 homology domain 1"/>
    <property type="match status" value="1"/>
</dbReference>
<dbReference type="OrthoDB" id="1938678at2"/>
<feature type="region of interest" description="Disordered" evidence="2">
    <location>
        <begin position="30"/>
        <end position="62"/>
    </location>
</feature>
<evidence type="ECO:0000313" key="4">
    <source>
        <dbReference type="Proteomes" id="UP000317977"/>
    </source>
</evidence>
<accession>A0A5C6E6L6</accession>
<evidence type="ECO:0000256" key="1">
    <source>
        <dbReference type="SAM" id="Coils"/>
    </source>
</evidence>
<organism evidence="3 4">
    <name type="scientific">Rubripirellula reticaptiva</name>
    <dbReference type="NCBI Taxonomy" id="2528013"/>
    <lineage>
        <taxon>Bacteria</taxon>
        <taxon>Pseudomonadati</taxon>
        <taxon>Planctomycetota</taxon>
        <taxon>Planctomycetia</taxon>
        <taxon>Pirellulales</taxon>
        <taxon>Pirellulaceae</taxon>
        <taxon>Rubripirellula</taxon>
    </lineage>
</organism>
<protein>
    <recommendedName>
        <fullName evidence="5">SLA1 homology domain-containing protein</fullName>
    </recommendedName>
</protein>
<reference evidence="3 4" key="1">
    <citation type="submission" date="2019-02" db="EMBL/GenBank/DDBJ databases">
        <title>Deep-cultivation of Planctomycetes and their phenomic and genomic characterization uncovers novel biology.</title>
        <authorList>
            <person name="Wiegand S."/>
            <person name="Jogler M."/>
            <person name="Boedeker C."/>
            <person name="Pinto D."/>
            <person name="Vollmers J."/>
            <person name="Rivas-Marin E."/>
            <person name="Kohn T."/>
            <person name="Peeters S.H."/>
            <person name="Heuer A."/>
            <person name="Rast P."/>
            <person name="Oberbeckmann S."/>
            <person name="Bunk B."/>
            <person name="Jeske O."/>
            <person name="Meyerdierks A."/>
            <person name="Storesund J.E."/>
            <person name="Kallscheuer N."/>
            <person name="Luecker S."/>
            <person name="Lage O.M."/>
            <person name="Pohl T."/>
            <person name="Merkel B.J."/>
            <person name="Hornburger P."/>
            <person name="Mueller R.-W."/>
            <person name="Bruemmer F."/>
            <person name="Labrenz M."/>
            <person name="Spormann A.M."/>
            <person name="Op Den Camp H."/>
            <person name="Overmann J."/>
            <person name="Amann R."/>
            <person name="Jetten M.S.M."/>
            <person name="Mascher T."/>
            <person name="Medema M.H."/>
            <person name="Devos D.P."/>
            <person name="Kaster A.-K."/>
            <person name="Ovreas L."/>
            <person name="Rohde M."/>
            <person name="Galperin M.Y."/>
            <person name="Jogler C."/>
        </authorList>
    </citation>
    <scope>NUCLEOTIDE SEQUENCE [LARGE SCALE GENOMIC DNA]</scope>
    <source>
        <strain evidence="3 4">Poly59</strain>
    </source>
</reference>
<dbReference type="AlphaFoldDB" id="A0A5C6E6L6"/>
<feature type="coiled-coil region" evidence="1">
    <location>
        <begin position="81"/>
        <end position="108"/>
    </location>
</feature>
<proteinExistence type="predicted"/>
<comment type="caution">
    <text evidence="3">The sequence shown here is derived from an EMBL/GenBank/DDBJ whole genome shotgun (WGS) entry which is preliminary data.</text>
</comment>
<dbReference type="RefSeq" id="WP_146537618.1">
    <property type="nucleotide sequence ID" value="NZ_SJPX01000009.1"/>
</dbReference>
<dbReference type="Proteomes" id="UP000317977">
    <property type="component" value="Unassembled WGS sequence"/>
</dbReference>
<dbReference type="EMBL" id="SJPX01000009">
    <property type="protein sequence ID" value="TWU44488.1"/>
    <property type="molecule type" value="Genomic_DNA"/>
</dbReference>
<dbReference type="NCBIfam" id="NF038353">
    <property type="entry name" value="FxLYD_dom"/>
    <property type="match status" value="1"/>
</dbReference>
<evidence type="ECO:0000313" key="3">
    <source>
        <dbReference type="EMBL" id="TWU44488.1"/>
    </source>
</evidence>